<protein>
    <submittedName>
        <fullName evidence="1">Uncharacterized protein</fullName>
    </submittedName>
</protein>
<reference evidence="1 2" key="1">
    <citation type="submission" date="2017-12" db="EMBL/GenBank/DDBJ databases">
        <title>Integrating genomic resources of turbot (Scophthalmus maximus) in depth evaluation of genetic and physical mapping variation across individuals.</title>
        <authorList>
            <person name="Martinez P."/>
        </authorList>
    </citation>
    <scope>NUCLEOTIDE SEQUENCE [LARGE SCALE GENOMIC DNA]</scope>
</reference>
<dbReference type="Proteomes" id="UP000246464">
    <property type="component" value="Chromosome 10"/>
</dbReference>
<organism evidence="1 2">
    <name type="scientific">Scophthalmus maximus</name>
    <name type="common">Turbot</name>
    <name type="synonym">Psetta maxima</name>
    <dbReference type="NCBI Taxonomy" id="52904"/>
    <lineage>
        <taxon>Eukaryota</taxon>
        <taxon>Metazoa</taxon>
        <taxon>Chordata</taxon>
        <taxon>Craniata</taxon>
        <taxon>Vertebrata</taxon>
        <taxon>Euteleostomi</taxon>
        <taxon>Actinopterygii</taxon>
        <taxon>Neopterygii</taxon>
        <taxon>Teleostei</taxon>
        <taxon>Neoteleostei</taxon>
        <taxon>Acanthomorphata</taxon>
        <taxon>Carangaria</taxon>
        <taxon>Pleuronectiformes</taxon>
        <taxon>Pleuronectoidei</taxon>
        <taxon>Scophthalmidae</taxon>
        <taxon>Scophthalmus</taxon>
    </lineage>
</organism>
<sequence length="412" mass="45441">MTDLQLTSRLMKLQPPSLRTTVLQGETTSYKITGFIGGGGCADVTKCVDLNTVAGRLHPCWRVGDRKQGHQCSEHDRLWCCVFTDDSIHVQVHEDKEQQGPSGDHQGTTPPDCDLQLTSRLMKLQPPSLRTTVLQGETTSYKITGFIGGGGCADVTKCVDLNTVAGRLHPCWRVGDRKQGHQCSEHDRLWCCVFTDDSIHVQVHEDKEQQGPSGDHQGTTPPDCDLQLTSRLMKLQPPSLRTTVLQGETTSYKITGFIGGGGCADVTKCVDLNTDCGAVCLQMTPSMYKSMRTKNSKDLQETIKVASLSQGHIQRRTTIHSHIHTYGEETDGPLVPAQFASCYGSSAEPLQLFGRGARGNSYLALFAYRGPRFPPRPRLAYHAPKMTLRQICRMLKVMKQVRKREAAAAACR</sequence>
<proteinExistence type="predicted"/>
<accession>A0A2U9BZP0</accession>
<dbReference type="EMBL" id="CP026252">
    <property type="protein sequence ID" value="AWP08929.1"/>
    <property type="molecule type" value="Genomic_DNA"/>
</dbReference>
<name>A0A2U9BZP0_SCOMX</name>
<keyword evidence="2" id="KW-1185">Reference proteome</keyword>
<evidence type="ECO:0000313" key="2">
    <source>
        <dbReference type="Proteomes" id="UP000246464"/>
    </source>
</evidence>
<dbReference type="AlphaFoldDB" id="A0A2U9BZP0"/>
<evidence type="ECO:0000313" key="1">
    <source>
        <dbReference type="EMBL" id="AWP08929.1"/>
    </source>
</evidence>
<gene>
    <name evidence="1" type="ORF">SMAX5B_015382</name>
</gene>